<sequence length="1011" mass="112289">MNTARPRQNTNRRRRNRRAPIISLSLNGTGATHEGRSETFEAVLETDNEAQSDDELSDEEAAESVEVEQVTPQIDGESSASVESLPAAIGTVQEAGAEETVDSGADLLGFFMDDAKENKFIASLINAVLSYSAQLRVPVPSSVPRKSPRELSTTLPRPKLLNEIASDSSDESENEKESGSSTDTFDDAELLSNRPRFSAEEATRLFYQPSYPWAAVADKPIGNATVISKLYEGANCEAYIKRGLLDGRTITYISRTWKLSEKWEGFFSELALYSDPDYLHPLQGDVVPKIIGVYLVEGKISTAMELPSSDFWVEASDAMSGQLKSRCIAAFNKIHDRGVLHNDVELRHMLISSSGGVTIIDFQESRAIKPIKEVGLGRASEADIRMEKRKILFKLDYPDSRLYEVLKMKSTILAEERRRQRNTRRACGSGTISDYESDPEDSDDVLNPPVDSETFNREWIDEPCTPRCYIVPGQNEAQVKSAIQDFLLSELSRLEKDCGTEMDKKNDAEAECSSTASVVPSISSVAVPILPTRINLKRPRDGSDEDSSNSNSLSTKKRHVMEPERKVMSPISGFSSPETALPSTFSLPVKRDPDPSSFLGSGKPFVSDIHVPFEGYTESDGFILRNMYKDKDVTSLRRTWIQRLNIKRCIEEKLPYPLAELYNLVPKTLPKITRYDRNGNATKKRERPLVSLGALRRAQMSAEEEMKRIEDARERREKYFRDRCEPGTGLSDAEDSGVEEPRSDANDDGIPEGPKIMSWHELQQLPRDPVYCPGSSPRSRSSSPRPPTAKPKMPMKSILRQHLTPEEKARNIEYLELKKKRECESENDGDVSSDTLRPSKRTRTDAWKSESQNLPPSDAVVGANRSESPAPRKRFSSCGVPMPYLSRLSSSPTAPLSASGFRPPTPAHCSDDTAAMSPTGTRSSVQAAGSVSAHFEGALGSSDSDKTPSSAAHPISRRGPRRSLQATPDSDAPHNPRDSDKPKGSSVEKRRQSWGSRLGLHWSWPSFRKQY</sequence>
<accession>A0A9Q5HW81</accession>
<dbReference type="OrthoDB" id="2687876at2759"/>
<dbReference type="InterPro" id="IPR011009">
    <property type="entry name" value="Kinase-like_dom_sf"/>
</dbReference>
<feature type="compositionally biased region" description="Acidic residues" evidence="1">
    <location>
        <begin position="435"/>
        <end position="444"/>
    </location>
</feature>
<name>A0A9Q5HW81_SANBA</name>
<evidence type="ECO:0000256" key="1">
    <source>
        <dbReference type="SAM" id="MobiDB-lite"/>
    </source>
</evidence>
<feature type="compositionally biased region" description="Low complexity" evidence="1">
    <location>
        <begin position="885"/>
        <end position="899"/>
    </location>
</feature>
<feature type="compositionally biased region" description="Basic and acidic residues" evidence="1">
    <location>
        <begin position="971"/>
        <end position="991"/>
    </location>
</feature>
<evidence type="ECO:0000313" key="2">
    <source>
        <dbReference type="EMBL" id="OCB87114.1"/>
    </source>
</evidence>
<feature type="region of interest" description="Disordered" evidence="1">
    <location>
        <begin position="139"/>
        <end position="187"/>
    </location>
</feature>
<feature type="region of interest" description="Disordered" evidence="1">
    <location>
        <begin position="417"/>
        <end position="452"/>
    </location>
</feature>
<dbReference type="EMBL" id="LNZH02000195">
    <property type="protein sequence ID" value="OCB87114.1"/>
    <property type="molecule type" value="Genomic_DNA"/>
</dbReference>
<feature type="region of interest" description="Disordered" evidence="1">
    <location>
        <begin position="1"/>
        <end position="81"/>
    </location>
</feature>
<dbReference type="SUPFAM" id="SSF56112">
    <property type="entry name" value="Protein kinase-like (PK-like)"/>
    <property type="match status" value="1"/>
</dbReference>
<evidence type="ECO:0008006" key="4">
    <source>
        <dbReference type="Google" id="ProtNLM"/>
    </source>
</evidence>
<gene>
    <name evidence="2" type="ORF">A7U60_g5849</name>
</gene>
<reference evidence="2" key="1">
    <citation type="submission" date="2016-06" db="EMBL/GenBank/DDBJ databases">
        <title>Draft Genome sequence of the fungus Inonotus baumii.</title>
        <authorList>
            <person name="Zhu H."/>
            <person name="Lin W."/>
        </authorList>
    </citation>
    <scope>NUCLEOTIDE SEQUENCE</scope>
    <source>
        <strain evidence="2">821</strain>
    </source>
</reference>
<evidence type="ECO:0000313" key="3">
    <source>
        <dbReference type="Proteomes" id="UP000757232"/>
    </source>
</evidence>
<organism evidence="2 3">
    <name type="scientific">Sanghuangporus baumii</name>
    <name type="common">Phellinus baumii</name>
    <dbReference type="NCBI Taxonomy" id="108892"/>
    <lineage>
        <taxon>Eukaryota</taxon>
        <taxon>Fungi</taxon>
        <taxon>Dikarya</taxon>
        <taxon>Basidiomycota</taxon>
        <taxon>Agaricomycotina</taxon>
        <taxon>Agaricomycetes</taxon>
        <taxon>Hymenochaetales</taxon>
        <taxon>Hymenochaetaceae</taxon>
        <taxon>Sanghuangporus</taxon>
    </lineage>
</organism>
<feature type="region of interest" description="Disordered" evidence="1">
    <location>
        <begin position="533"/>
        <end position="579"/>
    </location>
</feature>
<comment type="caution">
    <text evidence="2">The sequence shown here is derived from an EMBL/GenBank/DDBJ whole genome shotgun (WGS) entry which is preliminary data.</text>
</comment>
<feature type="region of interest" description="Disordered" evidence="1">
    <location>
        <begin position="719"/>
        <end position="1011"/>
    </location>
</feature>
<dbReference type="Proteomes" id="UP000757232">
    <property type="component" value="Unassembled WGS sequence"/>
</dbReference>
<dbReference type="AlphaFoldDB" id="A0A9Q5HW81"/>
<feature type="compositionally biased region" description="Basic and acidic residues" evidence="1">
    <location>
        <begin position="803"/>
        <end position="824"/>
    </location>
</feature>
<keyword evidence="3" id="KW-1185">Reference proteome</keyword>
<feature type="compositionally biased region" description="Acidic residues" evidence="1">
    <location>
        <begin position="44"/>
        <end position="66"/>
    </location>
</feature>
<feature type="compositionally biased region" description="Polar residues" evidence="1">
    <location>
        <begin position="916"/>
        <end position="929"/>
    </location>
</feature>
<protein>
    <recommendedName>
        <fullName evidence="4">Protein kinase domain-containing protein</fullName>
    </recommendedName>
</protein>
<proteinExistence type="predicted"/>